<dbReference type="RefSeq" id="WP_130598126.1">
    <property type="nucleotide sequence ID" value="NZ_CP036200.1"/>
</dbReference>
<dbReference type="Gene3D" id="2.70.70.10">
    <property type="entry name" value="Glucose Permease (Domain IIA)"/>
    <property type="match status" value="1"/>
</dbReference>
<feature type="compositionally biased region" description="Polar residues" evidence="2">
    <location>
        <begin position="125"/>
        <end position="145"/>
    </location>
</feature>
<evidence type="ECO:0000256" key="2">
    <source>
        <dbReference type="SAM" id="MobiDB-lite"/>
    </source>
</evidence>
<dbReference type="CDD" id="cd12797">
    <property type="entry name" value="M23_peptidase"/>
    <property type="match status" value="1"/>
</dbReference>
<dbReference type="InterPro" id="IPR016047">
    <property type="entry name" value="M23ase_b-sheet_dom"/>
</dbReference>
<protein>
    <submittedName>
        <fullName evidence="5">LysM peptidoglycan-binding domain-containing protein</fullName>
    </submittedName>
</protein>
<evidence type="ECO:0000313" key="6">
    <source>
        <dbReference type="Proteomes" id="UP000291106"/>
    </source>
</evidence>
<dbReference type="Gene3D" id="3.10.350.10">
    <property type="entry name" value="LysM domain"/>
    <property type="match status" value="1"/>
</dbReference>
<dbReference type="KEGG" id="smai:EXU30_05155"/>
<gene>
    <name evidence="5" type="ORF">EXU30_05155</name>
</gene>
<dbReference type="CDD" id="cd00118">
    <property type="entry name" value="LysM"/>
    <property type="match status" value="1"/>
</dbReference>
<feature type="domain" description="LysM" evidence="4">
    <location>
        <begin position="49"/>
        <end position="93"/>
    </location>
</feature>
<dbReference type="GO" id="GO:0004222">
    <property type="term" value="F:metalloendopeptidase activity"/>
    <property type="evidence" value="ECO:0007669"/>
    <property type="project" value="TreeGrafter"/>
</dbReference>
<dbReference type="GO" id="GO:0032153">
    <property type="term" value="C:cell division site"/>
    <property type="evidence" value="ECO:0007669"/>
    <property type="project" value="TreeGrafter"/>
</dbReference>
<dbReference type="InterPro" id="IPR050570">
    <property type="entry name" value="Cell_wall_metabolism_enzyme"/>
</dbReference>
<dbReference type="Pfam" id="PF01476">
    <property type="entry name" value="LysM"/>
    <property type="match status" value="1"/>
</dbReference>
<evidence type="ECO:0000313" key="5">
    <source>
        <dbReference type="EMBL" id="QBF82154.1"/>
    </source>
</evidence>
<accession>A0A411PFA0</accession>
<organism evidence="5 6">
    <name type="scientific">Shewanella maritima</name>
    <dbReference type="NCBI Taxonomy" id="2520507"/>
    <lineage>
        <taxon>Bacteria</taxon>
        <taxon>Pseudomonadati</taxon>
        <taxon>Pseudomonadota</taxon>
        <taxon>Gammaproteobacteria</taxon>
        <taxon>Alteromonadales</taxon>
        <taxon>Shewanellaceae</taxon>
        <taxon>Shewanella</taxon>
    </lineage>
</organism>
<keyword evidence="3" id="KW-0732">Signal</keyword>
<evidence type="ECO:0000256" key="1">
    <source>
        <dbReference type="ARBA" id="ARBA00038420"/>
    </source>
</evidence>
<dbReference type="Pfam" id="PF01551">
    <property type="entry name" value="Peptidase_M23"/>
    <property type="match status" value="1"/>
</dbReference>
<proteinExistence type="inferred from homology"/>
<feature type="signal peptide" evidence="3">
    <location>
        <begin position="1"/>
        <end position="27"/>
    </location>
</feature>
<dbReference type="InterPro" id="IPR011055">
    <property type="entry name" value="Dup_hybrid_motif"/>
</dbReference>
<evidence type="ECO:0000256" key="3">
    <source>
        <dbReference type="SAM" id="SignalP"/>
    </source>
</evidence>
<dbReference type="InterPro" id="IPR018392">
    <property type="entry name" value="LysM"/>
</dbReference>
<dbReference type="OrthoDB" id="9795421at2"/>
<dbReference type="Proteomes" id="UP000291106">
    <property type="component" value="Chromosome"/>
</dbReference>
<dbReference type="GO" id="GO:0009279">
    <property type="term" value="C:cell outer membrane"/>
    <property type="evidence" value="ECO:0007669"/>
    <property type="project" value="TreeGrafter"/>
</dbReference>
<dbReference type="SMART" id="SM00257">
    <property type="entry name" value="LysM"/>
    <property type="match status" value="1"/>
</dbReference>
<feature type="compositionally biased region" description="Low complexity" evidence="2">
    <location>
        <begin position="161"/>
        <end position="174"/>
    </location>
</feature>
<name>A0A411PFA0_9GAMM</name>
<feature type="region of interest" description="Disordered" evidence="2">
    <location>
        <begin position="125"/>
        <end position="175"/>
    </location>
</feature>
<reference evidence="5 6" key="1">
    <citation type="submission" date="2019-02" db="EMBL/GenBank/DDBJ databases">
        <title>Shewanella sp. D4-2 isolated from Dokdo Island.</title>
        <authorList>
            <person name="Baek K."/>
        </authorList>
    </citation>
    <scope>NUCLEOTIDE SEQUENCE [LARGE SCALE GENOMIC DNA]</scope>
    <source>
        <strain evidence="5 6">D4-2</strain>
    </source>
</reference>
<feature type="chain" id="PRO_5019318010" evidence="3">
    <location>
        <begin position="28"/>
        <end position="305"/>
    </location>
</feature>
<comment type="similarity">
    <text evidence="1">Belongs to the E.coli NlpD/Haemophilus LppB family.</text>
</comment>
<dbReference type="PANTHER" id="PTHR21666:SF263">
    <property type="entry name" value="MUREIN HYDROLASE ACTIVATOR NLPD"/>
    <property type="match status" value="1"/>
</dbReference>
<keyword evidence="6" id="KW-1185">Reference proteome</keyword>
<dbReference type="PROSITE" id="PS51782">
    <property type="entry name" value="LYSM"/>
    <property type="match status" value="1"/>
</dbReference>
<evidence type="ECO:0000259" key="4">
    <source>
        <dbReference type="PROSITE" id="PS51782"/>
    </source>
</evidence>
<dbReference type="PANTHER" id="PTHR21666">
    <property type="entry name" value="PEPTIDASE-RELATED"/>
    <property type="match status" value="1"/>
</dbReference>
<dbReference type="InterPro" id="IPR036779">
    <property type="entry name" value="LysM_dom_sf"/>
</dbReference>
<dbReference type="EMBL" id="CP036200">
    <property type="protein sequence ID" value="QBF82154.1"/>
    <property type="molecule type" value="Genomic_DNA"/>
</dbReference>
<sequence length="305" mass="33462">MKYSVWLAVSLFIALLCTGCSFQSHQAAPVESLSAKSKPKYDRGSLTKRWYKVKKGDTLYSIAWGAGKNYSDVARLNKLQKPYTIYPGQVLALYPKPAAPTSAKKATNVTKGVAITTAPATPITVKSSENQKQSVKFQSSTTANNRSKKELDRSQESAYSVTTTQQKVNQTVSQPVSTLPKKVKRWLWPVKGRIIGRFSASEQGNQGIKIAGNRGDIVKAAADGRVVYAGNALRGYGNLVIIKHNDDYLSAYAHADKIMVKEKQFVSAGQTVAKMGSTGTNKVMLHFEIRFHGKSVNPLKYLPKQ</sequence>
<dbReference type="AlphaFoldDB" id="A0A411PFA0"/>
<dbReference type="SUPFAM" id="SSF51261">
    <property type="entry name" value="Duplicated hybrid motif"/>
    <property type="match status" value="1"/>
</dbReference>